<reference evidence="2 3" key="1">
    <citation type="submission" date="2020-08" db="EMBL/GenBank/DDBJ databases">
        <title>Putative novel bacterial strains isolated from necrotic wheat leaf tissues caused by Xanthomonas translucens.</title>
        <authorList>
            <person name="Tambong J.T."/>
        </authorList>
    </citation>
    <scope>NUCLEOTIDE SEQUENCE [LARGE SCALE GENOMIC DNA]</scope>
    <source>
        <strain evidence="2 3">DOAB 1069</strain>
    </source>
</reference>
<dbReference type="InterPro" id="IPR036388">
    <property type="entry name" value="WH-like_DNA-bd_sf"/>
</dbReference>
<dbReference type="InterPro" id="IPR036390">
    <property type="entry name" value="WH_DNA-bd_sf"/>
</dbReference>
<evidence type="ECO:0000313" key="2">
    <source>
        <dbReference type="EMBL" id="MBC3950820.1"/>
    </source>
</evidence>
<dbReference type="SUPFAM" id="SSF46785">
    <property type="entry name" value="Winged helix' DNA-binding domain"/>
    <property type="match status" value="1"/>
</dbReference>
<dbReference type="Gene3D" id="1.10.10.10">
    <property type="entry name" value="Winged helix-like DNA-binding domain superfamily/Winged helix DNA-binding domain"/>
    <property type="match status" value="1"/>
</dbReference>
<feature type="domain" description="Helix-turn-helix type 11" evidence="1">
    <location>
        <begin position="6"/>
        <end position="59"/>
    </location>
</feature>
<dbReference type="PROSITE" id="PS52050">
    <property type="entry name" value="WYL"/>
    <property type="match status" value="1"/>
</dbReference>
<dbReference type="InterPro" id="IPR013196">
    <property type="entry name" value="HTH_11"/>
</dbReference>
<dbReference type="Pfam" id="PF08279">
    <property type="entry name" value="HTH_11"/>
    <property type="match status" value="1"/>
</dbReference>
<dbReference type="PANTHER" id="PTHR34580">
    <property type="match status" value="1"/>
</dbReference>
<proteinExistence type="predicted"/>
<dbReference type="InterPro" id="IPR051534">
    <property type="entry name" value="CBASS_pafABC_assoc_protein"/>
</dbReference>
<keyword evidence="3" id="KW-1185">Reference proteome</keyword>
<protein>
    <submittedName>
        <fullName evidence="2">YafY family transcriptional regulator</fullName>
    </submittedName>
</protein>
<dbReference type="EMBL" id="JACONW010000058">
    <property type="protein sequence ID" value="MBC3950820.1"/>
    <property type="molecule type" value="Genomic_DNA"/>
</dbReference>
<accession>A0ABR7B0V8</accession>
<evidence type="ECO:0000259" key="1">
    <source>
        <dbReference type="Pfam" id="PF08279"/>
    </source>
</evidence>
<dbReference type="RefSeq" id="WP_187521757.1">
    <property type="nucleotide sequence ID" value="NZ_JACONW010000058.1"/>
</dbReference>
<evidence type="ECO:0000313" key="3">
    <source>
        <dbReference type="Proteomes" id="UP000651852"/>
    </source>
</evidence>
<sequence length="235" mass="26833">MARSDRLFELMQVLRRHRRTVSGRVLAQELGVSLRTIRRDVLTLQGMGADIDGEPGLGYVLKPGFLLPPLSFTEEEIQALVTGALWVSRHTDDKFAFAVKNALAKINAVLAPDMRPAFEDETFYVSSPTLHSAPIDLSEIRRALRNQCKLRITLSIKHGPMEDQVIWPIMLGFIENRRSVAAWCEADARFRMIDLDNVANVEVLEERYSRNRRQMIKEWRALNILPCNSRGETCE</sequence>
<dbReference type="Proteomes" id="UP000651852">
    <property type="component" value="Unassembled WGS sequence"/>
</dbReference>
<organism evidence="2 3">
    <name type="scientific">Pseudomonas folii</name>
    <dbReference type="NCBI Taxonomy" id="2762593"/>
    <lineage>
        <taxon>Bacteria</taxon>
        <taxon>Pseudomonadati</taxon>
        <taxon>Pseudomonadota</taxon>
        <taxon>Gammaproteobacteria</taxon>
        <taxon>Pseudomonadales</taxon>
        <taxon>Pseudomonadaceae</taxon>
        <taxon>Pseudomonas</taxon>
    </lineage>
</organism>
<name>A0ABR7B0V8_9PSED</name>
<comment type="caution">
    <text evidence="2">The sequence shown here is derived from an EMBL/GenBank/DDBJ whole genome shotgun (WGS) entry which is preliminary data.</text>
</comment>
<gene>
    <name evidence="2" type="ORF">H8S59_13735</name>
</gene>
<dbReference type="PANTHER" id="PTHR34580:SF3">
    <property type="entry name" value="PROTEIN PAFB"/>
    <property type="match status" value="1"/>
</dbReference>